<sequence length="144" mass="16428">MKVELDIASSNFKAKEKRMKVELKKVKSQAEVVAAQKVDEGRKLGVEEFRQSEEFVYAFRQEGFFAFRAGIKVSRKRLIQAGMKVDILTDLCPALEGKDDKEETKEEIFEEHRIAEEGMKAPLAESSEEEAEEDDEIDHLFAAV</sequence>
<comment type="caution">
    <text evidence="2">The sequence shown here is derived from an EMBL/GenBank/DDBJ whole genome shotgun (WGS) entry which is preliminary data.</text>
</comment>
<proteinExistence type="predicted"/>
<protein>
    <submittedName>
        <fullName evidence="2">Uncharacterized protein</fullName>
    </submittedName>
</protein>
<organism evidence="2 3">
    <name type="scientific">Tripterygium wilfordii</name>
    <name type="common">Thunder God vine</name>
    <dbReference type="NCBI Taxonomy" id="458696"/>
    <lineage>
        <taxon>Eukaryota</taxon>
        <taxon>Viridiplantae</taxon>
        <taxon>Streptophyta</taxon>
        <taxon>Embryophyta</taxon>
        <taxon>Tracheophyta</taxon>
        <taxon>Spermatophyta</taxon>
        <taxon>Magnoliopsida</taxon>
        <taxon>eudicotyledons</taxon>
        <taxon>Gunneridae</taxon>
        <taxon>Pentapetalae</taxon>
        <taxon>rosids</taxon>
        <taxon>fabids</taxon>
        <taxon>Celastrales</taxon>
        <taxon>Celastraceae</taxon>
        <taxon>Tripterygium</taxon>
    </lineage>
</organism>
<dbReference type="AlphaFoldDB" id="A0A7J7D689"/>
<dbReference type="EMBL" id="JAAARO010000010">
    <property type="protein sequence ID" value="KAF5741832.1"/>
    <property type="molecule type" value="Genomic_DNA"/>
</dbReference>
<evidence type="ECO:0000313" key="3">
    <source>
        <dbReference type="Proteomes" id="UP000593562"/>
    </source>
</evidence>
<accession>A0A7J7D689</accession>
<reference evidence="2 3" key="1">
    <citation type="journal article" date="2020" name="Nat. Commun.">
        <title>Genome of Tripterygium wilfordii and identification of cytochrome P450 involved in triptolide biosynthesis.</title>
        <authorList>
            <person name="Tu L."/>
            <person name="Su P."/>
            <person name="Zhang Z."/>
            <person name="Gao L."/>
            <person name="Wang J."/>
            <person name="Hu T."/>
            <person name="Zhou J."/>
            <person name="Zhang Y."/>
            <person name="Zhao Y."/>
            <person name="Liu Y."/>
            <person name="Song Y."/>
            <person name="Tong Y."/>
            <person name="Lu Y."/>
            <person name="Yang J."/>
            <person name="Xu C."/>
            <person name="Jia M."/>
            <person name="Peters R.J."/>
            <person name="Huang L."/>
            <person name="Gao W."/>
        </authorList>
    </citation>
    <scope>NUCLEOTIDE SEQUENCE [LARGE SCALE GENOMIC DNA]</scope>
    <source>
        <strain evidence="3">cv. XIE 37</strain>
        <tissue evidence="2">Leaf</tissue>
    </source>
</reference>
<dbReference type="Proteomes" id="UP000593562">
    <property type="component" value="Unassembled WGS sequence"/>
</dbReference>
<name>A0A7J7D689_TRIWF</name>
<feature type="region of interest" description="Disordered" evidence="1">
    <location>
        <begin position="117"/>
        <end position="137"/>
    </location>
</feature>
<dbReference type="InParanoid" id="A0A7J7D689"/>
<keyword evidence="3" id="KW-1185">Reference proteome</keyword>
<evidence type="ECO:0000313" key="2">
    <source>
        <dbReference type="EMBL" id="KAF5741832.1"/>
    </source>
</evidence>
<feature type="compositionally biased region" description="Acidic residues" evidence="1">
    <location>
        <begin position="126"/>
        <end position="137"/>
    </location>
</feature>
<evidence type="ECO:0000256" key="1">
    <source>
        <dbReference type="SAM" id="MobiDB-lite"/>
    </source>
</evidence>
<gene>
    <name evidence="2" type="ORF">HS088_TW10G00838</name>
</gene>